<protein>
    <recommendedName>
        <fullName evidence="2">TIR domain-containing protein</fullName>
    </recommendedName>
</protein>
<dbReference type="InterPro" id="IPR016024">
    <property type="entry name" value="ARM-type_fold"/>
</dbReference>
<name>A0ABD0KC51_9CAEN</name>
<dbReference type="SUPFAM" id="SSF52200">
    <property type="entry name" value="Toll/Interleukin receptor TIR domain"/>
    <property type="match status" value="1"/>
</dbReference>
<evidence type="ECO:0000259" key="2">
    <source>
        <dbReference type="Pfam" id="PF13676"/>
    </source>
</evidence>
<keyword evidence="1" id="KW-0812">Transmembrane</keyword>
<keyword evidence="1" id="KW-0472">Membrane</keyword>
<feature type="domain" description="TIR" evidence="2">
    <location>
        <begin position="240"/>
        <end position="360"/>
    </location>
</feature>
<keyword evidence="1" id="KW-1133">Transmembrane helix</keyword>
<proteinExistence type="predicted"/>
<keyword evidence="4" id="KW-1185">Reference proteome</keyword>
<sequence length="461" mass="52846">MGILYNCARSTDLRHKFRGDNTANVFTPMLAKENSSKLTSFRIFALTCIVVVKLMTLLTLSYIIDEDDNDLLLAEGDDFDFLLRMIGQAWKAPDHRYWESLQTELMYFRLEELLQGLTNLARNDKNKKLLVKKGALDLLRPILQEGSDMEKHEATKALWQLAFDDDNKHAMKKEPGIIELLHQCKEHKHSGIASAADGILWVLGLEKKLGKDTRRKLTPSVEQALDKIGETASASSTGHVMISYQWDHQKTLKQIRDRLRERQYNVWMDIDHISGSTLQAMAEAVEGAAVVLMCMSQRYKDSPNCRMEAEYAAKLKRTIIPLLMESGYTPNGWLGILLGSKLYFDFSGRYPFDKKFEELVRELGEKGKLSQTGSSVRQTEGRVDTQSDISSWTKEDVANWLSDHHLNRHGRLKKLSGKNLIFLQKLSKRAPEYFYMYLDKKLHQTDLEDMMNFSDAIDALP</sequence>
<dbReference type="PANTHER" id="PTHR46270">
    <property type="entry name" value="ARMADILLO-TYPE FOLD-RELATED"/>
    <property type="match status" value="1"/>
</dbReference>
<dbReference type="Gene3D" id="3.40.50.10140">
    <property type="entry name" value="Toll/interleukin-1 receptor homology (TIR) domain"/>
    <property type="match status" value="1"/>
</dbReference>
<dbReference type="InterPro" id="IPR035897">
    <property type="entry name" value="Toll_tir_struct_dom_sf"/>
</dbReference>
<comment type="caution">
    <text evidence="3">The sequence shown here is derived from an EMBL/GenBank/DDBJ whole genome shotgun (WGS) entry which is preliminary data.</text>
</comment>
<dbReference type="PANTHER" id="PTHR46270:SF2">
    <property type="entry name" value="TIR DOMAIN-CONTAINING PROTEIN"/>
    <property type="match status" value="1"/>
</dbReference>
<dbReference type="InterPro" id="IPR011989">
    <property type="entry name" value="ARM-like"/>
</dbReference>
<dbReference type="Gene3D" id="1.25.10.10">
    <property type="entry name" value="Leucine-rich Repeat Variant"/>
    <property type="match status" value="1"/>
</dbReference>
<evidence type="ECO:0000313" key="4">
    <source>
        <dbReference type="Proteomes" id="UP001519460"/>
    </source>
</evidence>
<dbReference type="InterPro" id="IPR000157">
    <property type="entry name" value="TIR_dom"/>
</dbReference>
<evidence type="ECO:0000313" key="3">
    <source>
        <dbReference type="EMBL" id="KAK7484537.1"/>
    </source>
</evidence>
<gene>
    <name evidence="3" type="ORF">BaRGS_00024169</name>
</gene>
<dbReference type="Proteomes" id="UP001519460">
    <property type="component" value="Unassembled WGS sequence"/>
</dbReference>
<feature type="transmembrane region" description="Helical" evidence="1">
    <location>
        <begin position="43"/>
        <end position="64"/>
    </location>
</feature>
<evidence type="ECO:0000256" key="1">
    <source>
        <dbReference type="SAM" id="Phobius"/>
    </source>
</evidence>
<dbReference type="Pfam" id="PF13676">
    <property type="entry name" value="TIR_2"/>
    <property type="match status" value="1"/>
</dbReference>
<organism evidence="3 4">
    <name type="scientific">Batillaria attramentaria</name>
    <dbReference type="NCBI Taxonomy" id="370345"/>
    <lineage>
        <taxon>Eukaryota</taxon>
        <taxon>Metazoa</taxon>
        <taxon>Spiralia</taxon>
        <taxon>Lophotrochozoa</taxon>
        <taxon>Mollusca</taxon>
        <taxon>Gastropoda</taxon>
        <taxon>Caenogastropoda</taxon>
        <taxon>Sorbeoconcha</taxon>
        <taxon>Cerithioidea</taxon>
        <taxon>Batillariidae</taxon>
        <taxon>Batillaria</taxon>
    </lineage>
</organism>
<dbReference type="SUPFAM" id="SSF48371">
    <property type="entry name" value="ARM repeat"/>
    <property type="match status" value="1"/>
</dbReference>
<accession>A0ABD0KC51</accession>
<dbReference type="EMBL" id="JACVVK020000208">
    <property type="protein sequence ID" value="KAK7484537.1"/>
    <property type="molecule type" value="Genomic_DNA"/>
</dbReference>
<reference evidence="3 4" key="1">
    <citation type="journal article" date="2023" name="Sci. Data">
        <title>Genome assembly of the Korean intertidal mud-creeper Batillaria attramentaria.</title>
        <authorList>
            <person name="Patra A.K."/>
            <person name="Ho P.T."/>
            <person name="Jun S."/>
            <person name="Lee S.J."/>
            <person name="Kim Y."/>
            <person name="Won Y.J."/>
        </authorList>
    </citation>
    <scope>NUCLEOTIDE SEQUENCE [LARGE SCALE GENOMIC DNA]</scope>
    <source>
        <strain evidence="3">Wonlab-2016</strain>
    </source>
</reference>
<dbReference type="AlphaFoldDB" id="A0ABD0KC51"/>